<reference evidence="1" key="1">
    <citation type="submission" date="2020-05" db="EMBL/GenBank/DDBJ databases">
        <title>Large-scale comparative analyses of tick genomes elucidate their genetic diversity and vector capacities.</title>
        <authorList>
            <person name="Jia N."/>
            <person name="Wang J."/>
            <person name="Shi W."/>
            <person name="Du L."/>
            <person name="Sun Y."/>
            <person name="Zhan W."/>
            <person name="Jiang J."/>
            <person name="Wang Q."/>
            <person name="Zhang B."/>
            <person name="Ji P."/>
            <person name="Sakyi L.B."/>
            <person name="Cui X."/>
            <person name="Yuan T."/>
            <person name="Jiang B."/>
            <person name="Yang W."/>
            <person name="Lam T.T.-Y."/>
            <person name="Chang Q."/>
            <person name="Ding S."/>
            <person name="Wang X."/>
            <person name="Zhu J."/>
            <person name="Ruan X."/>
            <person name="Zhao L."/>
            <person name="Wei J."/>
            <person name="Que T."/>
            <person name="Du C."/>
            <person name="Cheng J."/>
            <person name="Dai P."/>
            <person name="Han X."/>
            <person name="Huang E."/>
            <person name="Gao Y."/>
            <person name="Liu J."/>
            <person name="Shao H."/>
            <person name="Ye R."/>
            <person name="Li L."/>
            <person name="Wei W."/>
            <person name="Wang X."/>
            <person name="Wang C."/>
            <person name="Yang T."/>
            <person name="Huo Q."/>
            <person name="Li W."/>
            <person name="Guo W."/>
            <person name="Chen H."/>
            <person name="Zhou L."/>
            <person name="Ni X."/>
            <person name="Tian J."/>
            <person name="Zhou Y."/>
            <person name="Sheng Y."/>
            <person name="Liu T."/>
            <person name="Pan Y."/>
            <person name="Xia L."/>
            <person name="Li J."/>
            <person name="Zhao F."/>
            <person name="Cao W."/>
        </authorList>
    </citation>
    <scope>NUCLEOTIDE SEQUENCE</scope>
    <source>
        <strain evidence="1">Hyas-2018</strain>
    </source>
</reference>
<dbReference type="Proteomes" id="UP000821845">
    <property type="component" value="Chromosome 9"/>
</dbReference>
<evidence type="ECO:0000313" key="1">
    <source>
        <dbReference type="EMBL" id="KAH6922998.1"/>
    </source>
</evidence>
<protein>
    <submittedName>
        <fullName evidence="1">Uncharacterized protein</fullName>
    </submittedName>
</protein>
<sequence>MSAAPERHEPRAYCDRGAADLSNLTGFVSKVMRGYGYITTEMPVRRSVFFHRSSVVNPRPNDPNPFPLTPINSEAAVEMVVACMGAVIREEIQALKLELLRQMGIVPADVNMRANKGNASLCAADVTSSSPPCLAAQTTTVPRWRKLDGDRRGRLTHVTTPQEDDMHIIREMIDDGTRAVLGELTALRRNLANYLDVAYKRWQKLEPFLQAPPKVLLLTVLPDIFR</sequence>
<comment type="caution">
    <text evidence="1">The sequence shown here is derived from an EMBL/GenBank/DDBJ whole genome shotgun (WGS) entry which is preliminary data.</text>
</comment>
<proteinExistence type="predicted"/>
<accession>A0ACB7RNP2</accession>
<gene>
    <name evidence="1" type="ORF">HPB50_020502</name>
</gene>
<name>A0ACB7RNP2_HYAAI</name>
<organism evidence="1 2">
    <name type="scientific">Hyalomma asiaticum</name>
    <name type="common">Tick</name>
    <dbReference type="NCBI Taxonomy" id="266040"/>
    <lineage>
        <taxon>Eukaryota</taxon>
        <taxon>Metazoa</taxon>
        <taxon>Ecdysozoa</taxon>
        <taxon>Arthropoda</taxon>
        <taxon>Chelicerata</taxon>
        <taxon>Arachnida</taxon>
        <taxon>Acari</taxon>
        <taxon>Parasitiformes</taxon>
        <taxon>Ixodida</taxon>
        <taxon>Ixodoidea</taxon>
        <taxon>Ixodidae</taxon>
        <taxon>Hyalomminae</taxon>
        <taxon>Hyalomma</taxon>
    </lineage>
</organism>
<evidence type="ECO:0000313" key="2">
    <source>
        <dbReference type="Proteomes" id="UP000821845"/>
    </source>
</evidence>
<dbReference type="EMBL" id="CM023489">
    <property type="protein sequence ID" value="KAH6922998.1"/>
    <property type="molecule type" value="Genomic_DNA"/>
</dbReference>
<keyword evidence="2" id="KW-1185">Reference proteome</keyword>